<dbReference type="InterPro" id="IPR050583">
    <property type="entry name" value="Mycobacterial_A85_antigen"/>
</dbReference>
<dbReference type="Pfam" id="PF00756">
    <property type="entry name" value="Esterase"/>
    <property type="match status" value="1"/>
</dbReference>
<dbReference type="PANTHER" id="PTHR48098">
    <property type="entry name" value="ENTEROCHELIN ESTERASE-RELATED"/>
    <property type="match status" value="1"/>
</dbReference>
<proteinExistence type="predicted"/>
<dbReference type="InterPro" id="IPR000801">
    <property type="entry name" value="Esterase-like"/>
</dbReference>
<name>A0ABS8EQ00_9FLAO</name>
<comment type="caution">
    <text evidence="1">The sequence shown here is derived from an EMBL/GenBank/DDBJ whole genome shotgun (WGS) entry which is preliminary data.</text>
</comment>
<evidence type="ECO:0000313" key="1">
    <source>
        <dbReference type="EMBL" id="MCC1485303.1"/>
    </source>
</evidence>
<dbReference type="InterPro" id="IPR029058">
    <property type="entry name" value="AB_hydrolase_fold"/>
</dbReference>
<organism evidence="1 2">
    <name type="scientific">Winogradskyella immobilis</name>
    <dbReference type="NCBI Taxonomy" id="2816852"/>
    <lineage>
        <taxon>Bacteria</taxon>
        <taxon>Pseudomonadati</taxon>
        <taxon>Bacteroidota</taxon>
        <taxon>Flavobacteriia</taxon>
        <taxon>Flavobacteriales</taxon>
        <taxon>Flavobacteriaceae</taxon>
        <taxon>Winogradskyella</taxon>
    </lineage>
</organism>
<dbReference type="RefSeq" id="WP_227477795.1">
    <property type="nucleotide sequence ID" value="NZ_JAFMPT010000019.1"/>
</dbReference>
<dbReference type="EMBL" id="JAFMPT010000019">
    <property type="protein sequence ID" value="MCC1485303.1"/>
    <property type="molecule type" value="Genomic_DNA"/>
</dbReference>
<accession>A0ABS8EQ00</accession>
<dbReference type="Gene3D" id="1.25.40.10">
    <property type="entry name" value="Tetratricopeptide repeat domain"/>
    <property type="match status" value="1"/>
</dbReference>
<dbReference type="SUPFAM" id="SSF53474">
    <property type="entry name" value="alpha/beta-Hydrolases"/>
    <property type="match status" value="1"/>
</dbReference>
<reference evidence="2" key="1">
    <citation type="submission" date="2021-03" db="EMBL/GenBank/DDBJ databases">
        <title>Genome of Cognatishimia sp. F0-27.</title>
        <authorList>
            <person name="Ping X."/>
        </authorList>
    </citation>
    <scope>NUCLEOTIDE SEQUENCE [LARGE SCALE GENOMIC DNA]</scope>
    <source>
        <strain evidence="2">E313</strain>
    </source>
</reference>
<gene>
    <name evidence="1" type="ORF">J1C55_11930</name>
</gene>
<sequence>MHRVNILFVLFFVTFPLFSQAKYETISSQILGQDRELKILLPRGYSNDDEKAYPVVYVFDGDYLFEAVAGNVDYYAYWEDIPETIVVGINQVENRKDDLFYSEQNSLPIESGANFFEFVGKELIPYIEEKYKTERFRVAVGHGETANFINYYLIRQNSIFNAYVSISPDLATDMSQYLLEKITTLEKKVFYYMATSTADVPHIMESVKALDSSIKAKENTNLLYTFNEFEESTHYAMPAHALPKALESIFFVFQPISKKEYKESVLKLETSPIEYLTQKYQEIKDLFGIEKQILINDFKAIEAAIKKKEQWNYLENLSKVARKQYPETLLSSYYMGMYYEKIGEPKKAIKTYRSSYGLNEIAGITQDYMIDKADEIKADFDN</sequence>
<reference evidence="2" key="2">
    <citation type="submission" date="2023-07" db="EMBL/GenBank/DDBJ databases">
        <title>Genome of Winogradskyella sp. E313.</title>
        <authorList>
            <person name="Zhou Y."/>
        </authorList>
    </citation>
    <scope>NUCLEOTIDE SEQUENCE [LARGE SCALE GENOMIC DNA]</scope>
    <source>
        <strain evidence="2">E313</strain>
    </source>
</reference>
<dbReference type="PANTHER" id="PTHR48098:SF6">
    <property type="entry name" value="FERRI-BACILLIBACTIN ESTERASE BESA"/>
    <property type="match status" value="1"/>
</dbReference>
<dbReference type="InterPro" id="IPR011990">
    <property type="entry name" value="TPR-like_helical_dom_sf"/>
</dbReference>
<dbReference type="Gene3D" id="3.40.50.1820">
    <property type="entry name" value="alpha/beta hydrolase"/>
    <property type="match status" value="1"/>
</dbReference>
<dbReference type="Proteomes" id="UP000778797">
    <property type="component" value="Unassembled WGS sequence"/>
</dbReference>
<evidence type="ECO:0000313" key="2">
    <source>
        <dbReference type="Proteomes" id="UP000778797"/>
    </source>
</evidence>
<keyword evidence="2" id="KW-1185">Reference proteome</keyword>
<protein>
    <submittedName>
        <fullName evidence="1">Esterase</fullName>
    </submittedName>
</protein>